<evidence type="ECO:0000256" key="7">
    <source>
        <dbReference type="ARBA" id="ARBA00023027"/>
    </source>
</evidence>
<evidence type="ECO:0000256" key="2">
    <source>
        <dbReference type="ARBA" id="ARBA00001911"/>
    </source>
</evidence>
<comment type="subunit">
    <text evidence="10">Homodimer.</text>
</comment>
<dbReference type="InterPro" id="IPR005886">
    <property type="entry name" value="UDP_G4E"/>
</dbReference>
<dbReference type="InterPro" id="IPR001509">
    <property type="entry name" value="Epimerase_deHydtase"/>
</dbReference>
<evidence type="ECO:0000256" key="4">
    <source>
        <dbReference type="ARBA" id="ARBA00007637"/>
    </source>
</evidence>
<comment type="cofactor">
    <cofactor evidence="2 10">
        <name>NAD(+)</name>
        <dbReference type="ChEBI" id="CHEBI:57540"/>
    </cofactor>
</comment>
<evidence type="ECO:0000256" key="9">
    <source>
        <dbReference type="ARBA" id="ARBA00023277"/>
    </source>
</evidence>
<dbReference type="CDD" id="cd05247">
    <property type="entry name" value="UDP_G4E_1_SDR_e"/>
    <property type="match status" value="1"/>
</dbReference>
<evidence type="ECO:0000256" key="10">
    <source>
        <dbReference type="RuleBase" id="RU366046"/>
    </source>
</evidence>
<name>A0A8B6M3Y8_METTU</name>
<dbReference type="SUPFAM" id="SSF51735">
    <property type="entry name" value="NAD(P)-binding Rossmann-fold domains"/>
    <property type="match status" value="1"/>
</dbReference>
<evidence type="ECO:0000313" key="12">
    <source>
        <dbReference type="EMBL" id="VTZ49516.1"/>
    </source>
</evidence>
<dbReference type="NCBIfam" id="TIGR01179">
    <property type="entry name" value="galE"/>
    <property type="match status" value="1"/>
</dbReference>
<evidence type="ECO:0000256" key="1">
    <source>
        <dbReference type="ARBA" id="ARBA00000083"/>
    </source>
</evidence>
<dbReference type="AlphaFoldDB" id="A0A8B6M3Y8"/>
<keyword evidence="7 10" id="KW-0520">NAD</keyword>
<evidence type="ECO:0000256" key="3">
    <source>
        <dbReference type="ARBA" id="ARBA00004947"/>
    </source>
</evidence>
<dbReference type="Pfam" id="PF01370">
    <property type="entry name" value="Epimerase"/>
    <property type="match status" value="1"/>
</dbReference>
<dbReference type="Gene3D" id="3.90.25.10">
    <property type="entry name" value="UDP-galactose 4-epimerase, domain 1"/>
    <property type="match status" value="1"/>
</dbReference>
<comment type="catalytic activity">
    <reaction evidence="1 10">
        <text>UDP-alpha-D-glucose = UDP-alpha-D-galactose</text>
        <dbReference type="Rhea" id="RHEA:22168"/>
        <dbReference type="ChEBI" id="CHEBI:58885"/>
        <dbReference type="ChEBI" id="CHEBI:66914"/>
        <dbReference type="EC" id="5.1.3.2"/>
    </reaction>
</comment>
<comment type="caution">
    <text evidence="12">The sequence shown here is derived from an EMBL/GenBank/DDBJ whole genome shotgun (WGS) entry which is preliminary data.</text>
</comment>
<comment type="pathway">
    <text evidence="3 10">Carbohydrate metabolism; galactose metabolism.</text>
</comment>
<dbReference type="EMBL" id="CABFMQ020000073">
    <property type="protein sequence ID" value="VTZ49516.1"/>
    <property type="molecule type" value="Genomic_DNA"/>
</dbReference>
<accession>A0A8B6M3Y8</accession>
<dbReference type="UniPathway" id="UPA00214"/>
<dbReference type="Proteomes" id="UP000485880">
    <property type="component" value="Unassembled WGS sequence"/>
</dbReference>
<dbReference type="Gene3D" id="3.40.50.720">
    <property type="entry name" value="NAD(P)-binding Rossmann-like Domain"/>
    <property type="match status" value="1"/>
</dbReference>
<evidence type="ECO:0000256" key="8">
    <source>
        <dbReference type="ARBA" id="ARBA00023235"/>
    </source>
</evidence>
<dbReference type="PANTHER" id="PTHR43725">
    <property type="entry name" value="UDP-GLUCOSE 4-EPIMERASE"/>
    <property type="match status" value="1"/>
</dbReference>
<evidence type="ECO:0000256" key="5">
    <source>
        <dbReference type="ARBA" id="ARBA00013189"/>
    </source>
</evidence>
<evidence type="ECO:0000259" key="11">
    <source>
        <dbReference type="Pfam" id="PF01370"/>
    </source>
</evidence>
<feature type="domain" description="NAD-dependent epimerase/dehydratase" evidence="11">
    <location>
        <begin position="7"/>
        <end position="248"/>
    </location>
</feature>
<sequence length="326" mass="36084">MTAIDRVIVTGGAGYIGSHTCKELASAGIEPIVYDNLLYGHRHNVKWGPLVVGDILDHEQLAMAFKKYRPQACIHFAALAYVGESVERPSAYYRTNVTGTLTLLSEMLRADVRTIVFSSTCATYGVPDVLPIVETTLQNPINPYGASKLMVERILADYRTAYGLRYACLRYFNACGADLDAELREEHDPETHLIPRCLMAVAGRIPKVDIYGDDYPTPDGTCVRDYIHVTDLARGHVAALSELAREDLALRLNLGTGQGFSIRQILAGIEAMTGRPVPHEFQPRRAGDPPSLLADVGEAKRRIGFVAKHSDLETILRTAWRQYRVD</sequence>
<protein>
    <recommendedName>
        <fullName evidence="6 10">UDP-glucose 4-epimerase</fullName>
        <ecNumber evidence="5 10">5.1.3.2</ecNumber>
    </recommendedName>
</protein>
<keyword evidence="8 10" id="KW-0413">Isomerase</keyword>
<proteinExistence type="inferred from homology"/>
<dbReference type="InterPro" id="IPR036291">
    <property type="entry name" value="NAD(P)-bd_dom_sf"/>
</dbReference>
<gene>
    <name evidence="12" type="primary">exoB</name>
    <name evidence="12" type="ORF">MPC4_170047</name>
</gene>
<dbReference type="GO" id="GO:0033499">
    <property type="term" value="P:galactose catabolic process via UDP-galactose, Leloir pathway"/>
    <property type="evidence" value="ECO:0007669"/>
    <property type="project" value="TreeGrafter"/>
</dbReference>
<dbReference type="PANTHER" id="PTHR43725:SF53">
    <property type="entry name" value="UDP-ARABINOSE 4-EPIMERASE 1"/>
    <property type="match status" value="1"/>
</dbReference>
<reference evidence="12 13" key="1">
    <citation type="submission" date="2019-05" db="EMBL/GenBank/DDBJ databases">
        <authorList>
            <person name="Farhan Ul Haque M."/>
        </authorList>
    </citation>
    <scope>NUCLEOTIDE SEQUENCE [LARGE SCALE GENOMIC DNA]</scope>
    <source>
        <strain evidence="12">2</strain>
    </source>
</reference>
<keyword evidence="13" id="KW-1185">Reference proteome</keyword>
<organism evidence="12 13">
    <name type="scientific">Methylocella tundrae</name>
    <dbReference type="NCBI Taxonomy" id="227605"/>
    <lineage>
        <taxon>Bacteria</taxon>
        <taxon>Pseudomonadati</taxon>
        <taxon>Pseudomonadota</taxon>
        <taxon>Alphaproteobacteria</taxon>
        <taxon>Hyphomicrobiales</taxon>
        <taxon>Beijerinckiaceae</taxon>
        <taxon>Methylocella</taxon>
    </lineage>
</organism>
<dbReference type="EC" id="5.1.3.2" evidence="5 10"/>
<keyword evidence="9 10" id="KW-0119">Carbohydrate metabolism</keyword>
<comment type="similarity">
    <text evidence="4 10">Belongs to the NAD(P)-dependent epimerase/dehydratase family.</text>
</comment>
<dbReference type="GO" id="GO:0003978">
    <property type="term" value="F:UDP-glucose 4-epimerase activity"/>
    <property type="evidence" value="ECO:0007669"/>
    <property type="project" value="UniProtKB-UniRule"/>
</dbReference>
<evidence type="ECO:0000313" key="13">
    <source>
        <dbReference type="Proteomes" id="UP000485880"/>
    </source>
</evidence>
<evidence type="ECO:0000256" key="6">
    <source>
        <dbReference type="ARBA" id="ARBA00018569"/>
    </source>
</evidence>
<dbReference type="RefSeq" id="WP_174511835.1">
    <property type="nucleotide sequence ID" value="NZ_CABFMQ020000073.1"/>
</dbReference>